<dbReference type="PANTHER" id="PTHR35792:SF2">
    <property type="entry name" value="GENERAL STRESS PROTEIN"/>
    <property type="match status" value="1"/>
</dbReference>
<keyword evidence="4" id="KW-1185">Reference proteome</keyword>
<sequence>MAETKQAVKGIVIGGIIGAAAALLLAPKSGKELRKDIRVRYSSVQDRTKQLVSDAGSKTLELAQQVGRKTADLADKTRSIVAGVQEEIQEQGAKALDSVRNGSMVHDFKDMQKMGKEMKQMKTESELEEDGLVNDPIQNR</sequence>
<feature type="region of interest" description="Disordered" evidence="1">
    <location>
        <begin position="115"/>
        <end position="140"/>
    </location>
</feature>
<organism evidence="3 4">
    <name type="scientific">Cohnella cellulosilytica</name>
    <dbReference type="NCBI Taxonomy" id="986710"/>
    <lineage>
        <taxon>Bacteria</taxon>
        <taxon>Bacillati</taxon>
        <taxon>Bacillota</taxon>
        <taxon>Bacilli</taxon>
        <taxon>Bacillales</taxon>
        <taxon>Paenibacillaceae</taxon>
        <taxon>Cohnella</taxon>
    </lineage>
</organism>
<dbReference type="Proteomes" id="UP001596378">
    <property type="component" value="Unassembled WGS sequence"/>
</dbReference>
<evidence type="ECO:0000313" key="3">
    <source>
        <dbReference type="EMBL" id="MFC7147911.1"/>
    </source>
</evidence>
<dbReference type="InterPro" id="IPR024623">
    <property type="entry name" value="YtxH"/>
</dbReference>
<dbReference type="InterPro" id="IPR052928">
    <property type="entry name" value="Desiccation-related_membrane"/>
</dbReference>
<gene>
    <name evidence="3" type="ORF">ACFQMJ_05125</name>
</gene>
<keyword evidence="2" id="KW-0812">Transmembrane</keyword>
<keyword evidence="2" id="KW-0472">Membrane</keyword>
<dbReference type="EMBL" id="JBHTAI010000003">
    <property type="protein sequence ID" value="MFC7147911.1"/>
    <property type="molecule type" value="Genomic_DNA"/>
</dbReference>
<protein>
    <submittedName>
        <fullName evidence="3">YtxH domain-containing protein</fullName>
    </submittedName>
</protein>
<keyword evidence="2" id="KW-1133">Transmembrane helix</keyword>
<dbReference type="Pfam" id="PF12732">
    <property type="entry name" value="YtxH"/>
    <property type="match status" value="1"/>
</dbReference>
<evidence type="ECO:0000313" key="4">
    <source>
        <dbReference type="Proteomes" id="UP001596378"/>
    </source>
</evidence>
<dbReference type="Gene3D" id="1.10.287.700">
    <property type="entry name" value="Helix hairpin bin"/>
    <property type="match status" value="1"/>
</dbReference>
<reference evidence="4" key="1">
    <citation type="journal article" date="2019" name="Int. J. Syst. Evol. Microbiol.">
        <title>The Global Catalogue of Microorganisms (GCM) 10K type strain sequencing project: providing services to taxonomists for standard genome sequencing and annotation.</title>
        <authorList>
            <consortium name="The Broad Institute Genomics Platform"/>
            <consortium name="The Broad Institute Genome Sequencing Center for Infectious Disease"/>
            <person name="Wu L."/>
            <person name="Ma J."/>
        </authorList>
    </citation>
    <scope>NUCLEOTIDE SEQUENCE [LARGE SCALE GENOMIC DNA]</scope>
    <source>
        <strain evidence="4">KCTC 12907</strain>
    </source>
</reference>
<comment type="caution">
    <text evidence="3">The sequence shown here is derived from an EMBL/GenBank/DDBJ whole genome shotgun (WGS) entry which is preliminary data.</text>
</comment>
<dbReference type="PANTHER" id="PTHR35792">
    <property type="entry name" value="GENERAL STRESS PROTEIN"/>
    <property type="match status" value="1"/>
</dbReference>
<feature type="transmembrane region" description="Helical" evidence="2">
    <location>
        <begin position="6"/>
        <end position="26"/>
    </location>
</feature>
<evidence type="ECO:0000256" key="2">
    <source>
        <dbReference type="SAM" id="Phobius"/>
    </source>
</evidence>
<feature type="compositionally biased region" description="Basic and acidic residues" evidence="1">
    <location>
        <begin position="115"/>
        <end position="125"/>
    </location>
</feature>
<proteinExistence type="predicted"/>
<name>A0ABW2F525_9BACL</name>
<accession>A0ABW2F525</accession>
<evidence type="ECO:0000256" key="1">
    <source>
        <dbReference type="SAM" id="MobiDB-lite"/>
    </source>
</evidence>
<dbReference type="RefSeq" id="WP_378051043.1">
    <property type="nucleotide sequence ID" value="NZ_JBHMDN010000032.1"/>
</dbReference>